<proteinExistence type="predicted"/>
<keyword evidence="3" id="KW-1185">Reference proteome</keyword>
<keyword evidence="1" id="KW-1133">Transmembrane helix</keyword>
<name>A0A9P5LLB7_9HYPO</name>
<organism evidence="2 3">
    <name type="scientific">Cylindrodendrum hubeiense</name>
    <dbReference type="NCBI Taxonomy" id="595255"/>
    <lineage>
        <taxon>Eukaryota</taxon>
        <taxon>Fungi</taxon>
        <taxon>Dikarya</taxon>
        <taxon>Ascomycota</taxon>
        <taxon>Pezizomycotina</taxon>
        <taxon>Sordariomycetes</taxon>
        <taxon>Hypocreomycetidae</taxon>
        <taxon>Hypocreales</taxon>
        <taxon>Nectriaceae</taxon>
        <taxon>Cylindrodendrum</taxon>
    </lineage>
</organism>
<feature type="transmembrane region" description="Helical" evidence="1">
    <location>
        <begin position="97"/>
        <end position="115"/>
    </location>
</feature>
<sequence length="364" mass="41387">MSPPERQVESQESRLHRALLALPMLVLSGVATMAFGMAEPMGPVLNNMLDTSLFDWNGVSAPIIREFYGIGLVDLVLGHITVAFAQLQFFSDQRAYWQSLVFLTDFAGMYAILLLESCRPSNQKTLFHFPFLLAFLAQFLGIGTLGPLYFYLFYVFTPIEKLESPSFHLTNCSSCVAVLPTVLLVYHVPHLPSYFHPSLEARNWWNWIWQLYPIWGSIGMFALSKMVSLGARGEVAEQKPQLKTLRVTVGVLVAINISIYWYTLYNSAFSISEMFIPKYFSDKPQEADVALRTIIQYDYLCTIAGGFMWLGYHFRDLEVAGYCRIRYTRTLYIAGVISYLFSPGTFLLLGWLAREELLATKGDE</sequence>
<feature type="transmembrane region" description="Helical" evidence="1">
    <location>
        <begin position="127"/>
        <end position="154"/>
    </location>
</feature>
<keyword evidence="1" id="KW-0812">Transmembrane</keyword>
<gene>
    <name evidence="2" type="ORF">G7Z17_g134</name>
</gene>
<protein>
    <submittedName>
        <fullName evidence="2">Uncharacterized protein</fullName>
    </submittedName>
</protein>
<feature type="transmembrane region" description="Helical" evidence="1">
    <location>
        <begin position="207"/>
        <end position="224"/>
    </location>
</feature>
<feature type="transmembrane region" description="Helical" evidence="1">
    <location>
        <begin position="245"/>
        <end position="264"/>
    </location>
</feature>
<feature type="transmembrane region" description="Helical" evidence="1">
    <location>
        <begin position="289"/>
        <end position="310"/>
    </location>
</feature>
<evidence type="ECO:0000256" key="1">
    <source>
        <dbReference type="SAM" id="Phobius"/>
    </source>
</evidence>
<comment type="caution">
    <text evidence="2">The sequence shown here is derived from an EMBL/GenBank/DDBJ whole genome shotgun (WGS) entry which is preliminary data.</text>
</comment>
<evidence type="ECO:0000313" key="3">
    <source>
        <dbReference type="Proteomes" id="UP000722485"/>
    </source>
</evidence>
<reference evidence="2" key="1">
    <citation type="submission" date="2020-03" db="EMBL/GenBank/DDBJ databases">
        <title>Draft Genome Sequence of Cylindrodendrum hubeiense.</title>
        <authorList>
            <person name="Buettner E."/>
            <person name="Kellner H."/>
        </authorList>
    </citation>
    <scope>NUCLEOTIDE SEQUENCE</scope>
    <source>
        <strain evidence="2">IHI 201604</strain>
    </source>
</reference>
<dbReference type="Proteomes" id="UP000722485">
    <property type="component" value="Unassembled WGS sequence"/>
</dbReference>
<feature type="transmembrane region" description="Helical" evidence="1">
    <location>
        <begin position="331"/>
        <end position="353"/>
    </location>
</feature>
<feature type="transmembrane region" description="Helical" evidence="1">
    <location>
        <begin position="67"/>
        <end position="85"/>
    </location>
</feature>
<accession>A0A9P5LLB7</accession>
<dbReference type="AlphaFoldDB" id="A0A9P5LLB7"/>
<keyword evidence="1" id="KW-0472">Membrane</keyword>
<evidence type="ECO:0000313" key="2">
    <source>
        <dbReference type="EMBL" id="KAF7558091.1"/>
    </source>
</evidence>
<dbReference type="OrthoDB" id="89349at2759"/>
<feature type="transmembrane region" description="Helical" evidence="1">
    <location>
        <begin position="166"/>
        <end position="187"/>
    </location>
</feature>
<dbReference type="EMBL" id="JAANBB010000001">
    <property type="protein sequence ID" value="KAF7558091.1"/>
    <property type="molecule type" value="Genomic_DNA"/>
</dbReference>
<feature type="transmembrane region" description="Helical" evidence="1">
    <location>
        <begin position="20"/>
        <end position="38"/>
    </location>
</feature>